<gene>
    <name evidence="1" type="ORF">METZ01_LOCUS430062</name>
</gene>
<accession>A0A382Y3Y9</accession>
<evidence type="ECO:0000313" key="1">
    <source>
        <dbReference type="EMBL" id="SVD77208.1"/>
    </source>
</evidence>
<sequence>MRKFITWDHGMSKEAFIKLQEWLKDKPKDSDVIMPIQNFIDMKNKKTTLHQMVN</sequence>
<name>A0A382Y3Y9_9ZZZZ</name>
<protein>
    <submittedName>
        <fullName evidence="1">Uncharacterized protein</fullName>
    </submittedName>
</protein>
<dbReference type="EMBL" id="UINC01172236">
    <property type="protein sequence ID" value="SVD77208.1"/>
    <property type="molecule type" value="Genomic_DNA"/>
</dbReference>
<organism evidence="1">
    <name type="scientific">marine metagenome</name>
    <dbReference type="NCBI Taxonomy" id="408172"/>
    <lineage>
        <taxon>unclassified sequences</taxon>
        <taxon>metagenomes</taxon>
        <taxon>ecological metagenomes</taxon>
    </lineage>
</organism>
<proteinExistence type="predicted"/>
<reference evidence="1" key="1">
    <citation type="submission" date="2018-05" db="EMBL/GenBank/DDBJ databases">
        <authorList>
            <person name="Lanie J.A."/>
            <person name="Ng W.-L."/>
            <person name="Kazmierczak K.M."/>
            <person name="Andrzejewski T.M."/>
            <person name="Davidsen T.M."/>
            <person name="Wayne K.J."/>
            <person name="Tettelin H."/>
            <person name="Glass J.I."/>
            <person name="Rusch D."/>
            <person name="Podicherti R."/>
            <person name="Tsui H.-C.T."/>
            <person name="Winkler M.E."/>
        </authorList>
    </citation>
    <scope>NUCLEOTIDE SEQUENCE</scope>
</reference>
<dbReference type="AlphaFoldDB" id="A0A382Y3Y9"/>